<name>A0ACB9KFM7_BAUVA</name>
<reference evidence="1 2" key="1">
    <citation type="journal article" date="2022" name="DNA Res.">
        <title>Chromosomal-level genome assembly of the orchid tree Bauhinia variegata (Leguminosae; Cercidoideae) supports the allotetraploid origin hypothesis of Bauhinia.</title>
        <authorList>
            <person name="Zhong Y."/>
            <person name="Chen Y."/>
            <person name="Zheng D."/>
            <person name="Pang J."/>
            <person name="Liu Y."/>
            <person name="Luo S."/>
            <person name="Meng S."/>
            <person name="Qian L."/>
            <person name="Wei D."/>
            <person name="Dai S."/>
            <person name="Zhou R."/>
        </authorList>
    </citation>
    <scope>NUCLEOTIDE SEQUENCE [LARGE SCALE GENOMIC DNA]</scope>
    <source>
        <strain evidence="1">BV-YZ2020</strain>
    </source>
</reference>
<evidence type="ECO:0000313" key="2">
    <source>
        <dbReference type="Proteomes" id="UP000828941"/>
    </source>
</evidence>
<dbReference type="Proteomes" id="UP000828941">
    <property type="component" value="Chromosome 14"/>
</dbReference>
<organism evidence="1 2">
    <name type="scientific">Bauhinia variegata</name>
    <name type="common">Purple orchid tree</name>
    <name type="synonym">Phanera variegata</name>
    <dbReference type="NCBI Taxonomy" id="167791"/>
    <lineage>
        <taxon>Eukaryota</taxon>
        <taxon>Viridiplantae</taxon>
        <taxon>Streptophyta</taxon>
        <taxon>Embryophyta</taxon>
        <taxon>Tracheophyta</taxon>
        <taxon>Spermatophyta</taxon>
        <taxon>Magnoliopsida</taxon>
        <taxon>eudicotyledons</taxon>
        <taxon>Gunneridae</taxon>
        <taxon>Pentapetalae</taxon>
        <taxon>rosids</taxon>
        <taxon>fabids</taxon>
        <taxon>Fabales</taxon>
        <taxon>Fabaceae</taxon>
        <taxon>Cercidoideae</taxon>
        <taxon>Cercideae</taxon>
        <taxon>Bauhiniinae</taxon>
        <taxon>Bauhinia</taxon>
    </lineage>
</organism>
<dbReference type="EMBL" id="CM039439">
    <property type="protein sequence ID" value="KAI4296005.1"/>
    <property type="molecule type" value="Genomic_DNA"/>
</dbReference>
<comment type="caution">
    <text evidence="1">The sequence shown here is derived from an EMBL/GenBank/DDBJ whole genome shotgun (WGS) entry which is preliminary data.</text>
</comment>
<keyword evidence="2" id="KW-1185">Reference proteome</keyword>
<sequence>MLDLLPELVPDVLSRLPAKDLLRFRCVSKSWRSLIDSTAFIKLHLRKSMETNSHLNLIFTSQDGKIYSSNFDSFRDFVRLNSPIKSHNFMGLEVTLLKFLGSCNGMLCICETADIVALWNPSTRSSRLLPCSPIEIQFNSVKSGHVCYGFGYDHIKDDYKVVRMIQQWYSDASFQCEFKVFRLSTSSWKTVDEVPDILQNLKQGYSAFASGALHWLVYDEAEFSIVAFDLGTEEFGQVPLPDFKGKNFDMVIGSLGDCLCSICESDVWIMKEYRVKESWINLFSVAEGGVPRSLENLMPLSYSKAYDKVLLQQWKEKLVWYDLGAKQPSTVHDISNLRDVTIYVGSLVPVTVGREENTRKGQSSEGTEV</sequence>
<evidence type="ECO:0000313" key="1">
    <source>
        <dbReference type="EMBL" id="KAI4296005.1"/>
    </source>
</evidence>
<proteinExistence type="predicted"/>
<protein>
    <submittedName>
        <fullName evidence="1">Uncharacterized protein</fullName>
    </submittedName>
</protein>
<gene>
    <name evidence="1" type="ORF">L6164_035995</name>
</gene>
<accession>A0ACB9KFM7</accession>